<dbReference type="PANTHER" id="PTHR12526">
    <property type="entry name" value="GLYCOSYLTRANSFERASE"/>
    <property type="match status" value="1"/>
</dbReference>
<dbReference type="GO" id="GO:0016757">
    <property type="term" value="F:glycosyltransferase activity"/>
    <property type="evidence" value="ECO:0007669"/>
    <property type="project" value="InterPro"/>
</dbReference>
<dbReference type="EMBL" id="DACTCB010000057">
    <property type="protein sequence ID" value="HAT4309609.1"/>
    <property type="molecule type" value="Genomic_DNA"/>
</dbReference>
<dbReference type="Proteomes" id="UP000859547">
    <property type="component" value="Unassembled WGS sequence"/>
</dbReference>
<organism evidence="3">
    <name type="scientific">Clostridium perfringens</name>
    <dbReference type="NCBI Taxonomy" id="1502"/>
    <lineage>
        <taxon>Bacteria</taxon>
        <taxon>Bacillati</taxon>
        <taxon>Bacillota</taxon>
        <taxon>Clostridia</taxon>
        <taxon>Eubacteriales</taxon>
        <taxon>Clostridiaceae</taxon>
        <taxon>Clostridium</taxon>
    </lineage>
</organism>
<keyword evidence="3" id="KW-0808">Transferase</keyword>
<dbReference type="PANTHER" id="PTHR12526:SF630">
    <property type="entry name" value="GLYCOSYLTRANSFERASE"/>
    <property type="match status" value="1"/>
</dbReference>
<protein>
    <submittedName>
        <fullName evidence="3">Glycosyltransferase family 4 protein</fullName>
    </submittedName>
</protein>
<reference evidence="3" key="1">
    <citation type="journal article" date="2018" name="Genome Biol.">
        <title>SKESA: strategic k-mer extension for scrupulous assemblies.</title>
        <authorList>
            <person name="Souvorov A."/>
            <person name="Agarwala R."/>
            <person name="Lipman D.J."/>
        </authorList>
    </citation>
    <scope>NUCLEOTIDE SEQUENCE</scope>
    <source>
        <strain evidence="3">C8</strain>
    </source>
</reference>
<dbReference type="AlphaFoldDB" id="A0A8H9R2G5"/>
<name>A0A8H9R2G5_CLOPF</name>
<accession>A0A8H9R2G5</accession>
<dbReference type="Pfam" id="PF00534">
    <property type="entry name" value="Glycos_transf_1"/>
    <property type="match status" value="1"/>
</dbReference>
<feature type="domain" description="Glycosyl transferase family 1" evidence="1">
    <location>
        <begin position="169"/>
        <end position="321"/>
    </location>
</feature>
<proteinExistence type="predicted"/>
<reference evidence="3" key="2">
    <citation type="submission" date="2020-07" db="EMBL/GenBank/DDBJ databases">
        <authorList>
            <consortium name="NCBI Pathogen Detection Project"/>
        </authorList>
    </citation>
    <scope>NUCLEOTIDE SEQUENCE</scope>
    <source>
        <strain evidence="3">C8</strain>
    </source>
</reference>
<evidence type="ECO:0000259" key="2">
    <source>
        <dbReference type="Pfam" id="PF13439"/>
    </source>
</evidence>
<dbReference type="Gene3D" id="3.40.50.2000">
    <property type="entry name" value="Glycogen Phosphorylase B"/>
    <property type="match status" value="2"/>
</dbReference>
<dbReference type="SUPFAM" id="SSF53756">
    <property type="entry name" value="UDP-Glycosyltransferase/glycogen phosphorylase"/>
    <property type="match status" value="1"/>
</dbReference>
<sequence>MEIAGGVERVISIWSNYLVTKGYDVEIFTEDGEPSFYNLNKKINIKKLNYFSRIKIVPVFRVIKFFKFLRSLKKGNYVIFNKYIPTQSLYILRKIGLFKDINLIYFAHGDVDDFISFYKKYQTKKIFKTYDKIICLKDELKNKNNIIDRNKIVILPNPISIILNTTANINKKTVLTVGRLSYPKGYDMLIDVWEIVSKDACDWKLNIIGSGELESELKKKVKEKNLDDSIYFLGQKKDIEKYYLNSSIFVSSSRYEGQPMVVLEALEAGLPIVSFDILANRSLIDKNGILVECYNIEKMAKAIKELIKNDEKRLIMSKESKIKSKEFSIENIYSKWNEILKNEV</sequence>
<dbReference type="InterPro" id="IPR028098">
    <property type="entry name" value="Glyco_trans_4-like_N"/>
</dbReference>
<evidence type="ECO:0000313" key="3">
    <source>
        <dbReference type="EMBL" id="HAT4309609.1"/>
    </source>
</evidence>
<comment type="caution">
    <text evidence="3">The sequence shown here is derived from an EMBL/GenBank/DDBJ whole genome shotgun (WGS) entry which is preliminary data.</text>
</comment>
<feature type="domain" description="Glycosyltransferase subfamily 4-like N-terminal" evidence="2">
    <location>
        <begin position="5"/>
        <end position="159"/>
    </location>
</feature>
<dbReference type="InterPro" id="IPR001296">
    <property type="entry name" value="Glyco_trans_1"/>
</dbReference>
<evidence type="ECO:0000259" key="1">
    <source>
        <dbReference type="Pfam" id="PF00534"/>
    </source>
</evidence>
<dbReference type="Pfam" id="PF13439">
    <property type="entry name" value="Glyco_transf_4"/>
    <property type="match status" value="1"/>
</dbReference>
<gene>
    <name evidence="3" type="ORF">I9080_003479</name>
</gene>